<name>A0A4Y2B5C2_ARAVE</name>
<dbReference type="Gene3D" id="3.30.70.270">
    <property type="match status" value="1"/>
</dbReference>
<dbReference type="EMBL" id="BGPR01000054">
    <property type="protein sequence ID" value="GBL87522.1"/>
    <property type="molecule type" value="Genomic_DNA"/>
</dbReference>
<comment type="caution">
    <text evidence="1">The sequence shown here is derived from an EMBL/GenBank/DDBJ whole genome shotgun (WGS) entry which is preliminary data.</text>
</comment>
<dbReference type="Proteomes" id="UP000499080">
    <property type="component" value="Unassembled WGS sequence"/>
</dbReference>
<reference evidence="1 2" key="1">
    <citation type="journal article" date="2019" name="Sci. Rep.">
        <title>Orb-weaving spider Araneus ventricosus genome elucidates the spidroin gene catalogue.</title>
        <authorList>
            <person name="Kono N."/>
            <person name="Nakamura H."/>
            <person name="Ohtoshi R."/>
            <person name="Moran D.A.P."/>
            <person name="Shinohara A."/>
            <person name="Yoshida Y."/>
            <person name="Fujiwara M."/>
            <person name="Mori M."/>
            <person name="Tomita M."/>
            <person name="Arakawa K."/>
        </authorList>
    </citation>
    <scope>NUCLEOTIDE SEQUENCE [LARGE SCALE GENOMIC DNA]</scope>
</reference>
<dbReference type="InterPro" id="IPR043502">
    <property type="entry name" value="DNA/RNA_pol_sf"/>
</dbReference>
<proteinExistence type="predicted"/>
<dbReference type="InterPro" id="IPR043128">
    <property type="entry name" value="Rev_trsase/Diguanyl_cyclase"/>
</dbReference>
<evidence type="ECO:0008006" key="3">
    <source>
        <dbReference type="Google" id="ProtNLM"/>
    </source>
</evidence>
<gene>
    <name evidence="1" type="ORF">AVEN_165140_1</name>
</gene>
<protein>
    <recommendedName>
        <fullName evidence="3">Reverse transcriptase/retrotransposon-derived protein RNase H-like domain-containing protein</fullName>
    </recommendedName>
</protein>
<evidence type="ECO:0000313" key="1">
    <source>
        <dbReference type="EMBL" id="GBL87522.1"/>
    </source>
</evidence>
<evidence type="ECO:0000313" key="2">
    <source>
        <dbReference type="Proteomes" id="UP000499080"/>
    </source>
</evidence>
<dbReference type="AlphaFoldDB" id="A0A4Y2B5C2"/>
<organism evidence="1 2">
    <name type="scientific">Araneus ventricosus</name>
    <name type="common">Orbweaver spider</name>
    <name type="synonym">Epeira ventricosa</name>
    <dbReference type="NCBI Taxonomy" id="182803"/>
    <lineage>
        <taxon>Eukaryota</taxon>
        <taxon>Metazoa</taxon>
        <taxon>Ecdysozoa</taxon>
        <taxon>Arthropoda</taxon>
        <taxon>Chelicerata</taxon>
        <taxon>Arachnida</taxon>
        <taxon>Araneae</taxon>
        <taxon>Araneomorphae</taxon>
        <taxon>Entelegynae</taxon>
        <taxon>Araneoidea</taxon>
        <taxon>Araneidae</taxon>
        <taxon>Araneus</taxon>
    </lineage>
</organism>
<dbReference type="SUPFAM" id="SSF56672">
    <property type="entry name" value="DNA/RNA polymerases"/>
    <property type="match status" value="1"/>
</dbReference>
<sequence length="78" mass="8827">MQQVQACLHDLVKGKVKRDKTPIIWTEESREAFQACKELLAKATMLAYPKVKHSTITRDSCFGDCDWCSIATACRGKH</sequence>
<keyword evidence="2" id="KW-1185">Reference proteome</keyword>
<accession>A0A4Y2B5C2</accession>
<dbReference type="GO" id="GO:0071897">
    <property type="term" value="P:DNA biosynthetic process"/>
    <property type="evidence" value="ECO:0007669"/>
    <property type="project" value="UniProtKB-ARBA"/>
</dbReference>